<feature type="compositionally biased region" description="Polar residues" evidence="1">
    <location>
        <begin position="60"/>
        <end position="70"/>
    </location>
</feature>
<protein>
    <submittedName>
        <fullName evidence="2">Uncharacterized protein</fullName>
    </submittedName>
</protein>
<feature type="compositionally biased region" description="Low complexity" evidence="1">
    <location>
        <begin position="13"/>
        <end position="26"/>
    </location>
</feature>
<dbReference type="AlphaFoldDB" id="W1PP71"/>
<keyword evidence="3" id="KW-1185">Reference proteome</keyword>
<feature type="non-terminal residue" evidence="2">
    <location>
        <position position="1"/>
    </location>
</feature>
<name>W1PP71_AMBTC</name>
<accession>W1PP71</accession>
<evidence type="ECO:0000256" key="1">
    <source>
        <dbReference type="SAM" id="MobiDB-lite"/>
    </source>
</evidence>
<reference evidence="3" key="1">
    <citation type="journal article" date="2013" name="Science">
        <title>The Amborella genome and the evolution of flowering plants.</title>
        <authorList>
            <consortium name="Amborella Genome Project"/>
        </authorList>
    </citation>
    <scope>NUCLEOTIDE SEQUENCE [LARGE SCALE GENOMIC DNA]</scope>
</reference>
<feature type="compositionally biased region" description="Polar residues" evidence="1">
    <location>
        <begin position="27"/>
        <end position="44"/>
    </location>
</feature>
<proteinExistence type="predicted"/>
<evidence type="ECO:0000313" key="3">
    <source>
        <dbReference type="Proteomes" id="UP000017836"/>
    </source>
</evidence>
<organism evidence="2 3">
    <name type="scientific">Amborella trichopoda</name>
    <dbReference type="NCBI Taxonomy" id="13333"/>
    <lineage>
        <taxon>Eukaryota</taxon>
        <taxon>Viridiplantae</taxon>
        <taxon>Streptophyta</taxon>
        <taxon>Embryophyta</taxon>
        <taxon>Tracheophyta</taxon>
        <taxon>Spermatophyta</taxon>
        <taxon>Magnoliopsida</taxon>
        <taxon>Amborellales</taxon>
        <taxon>Amborellaceae</taxon>
        <taxon>Amborella</taxon>
    </lineage>
</organism>
<dbReference type="Gramene" id="ERN09858">
    <property type="protein sequence ID" value="ERN09858"/>
    <property type="gene ID" value="AMTR_s00013p00080470"/>
</dbReference>
<evidence type="ECO:0000313" key="2">
    <source>
        <dbReference type="EMBL" id="ERN09858.1"/>
    </source>
</evidence>
<dbReference type="EMBL" id="KI392979">
    <property type="protein sequence ID" value="ERN09858.1"/>
    <property type="molecule type" value="Genomic_DNA"/>
</dbReference>
<feature type="region of interest" description="Disordered" evidence="1">
    <location>
        <begin position="1"/>
        <end position="75"/>
    </location>
</feature>
<dbReference type="Proteomes" id="UP000017836">
    <property type="component" value="Unassembled WGS sequence"/>
</dbReference>
<dbReference type="HOGENOM" id="CLU_2378842_0_0_1"/>
<sequence length="95" mass="10093">SGPHCLNSRVLHNNESSASTNTSSTNIRVGTSATQNRNQSSPSSLRKKVGSLGPRGLDAASSSVNTTTCPVGQDSPKISKIVETRARMKKQLRKE</sequence>
<gene>
    <name evidence="2" type="ORF">AMTR_s00013p00080470</name>
</gene>